<sequence length="38" mass="4258">MTEKGKRRKNSNGDLGSHLNMALQASEWVKMSHELTAT</sequence>
<evidence type="ECO:0000313" key="3">
    <source>
        <dbReference type="Proteomes" id="UP000501926"/>
    </source>
</evidence>
<feature type="region of interest" description="Disordered" evidence="1">
    <location>
        <begin position="1"/>
        <end position="38"/>
    </location>
</feature>
<accession>A0A6G7GRY1</accession>
<dbReference type="AlphaFoldDB" id="A0A6G7GRY1"/>
<feature type="compositionally biased region" description="Basic residues" evidence="1">
    <location>
        <begin position="1"/>
        <end position="10"/>
    </location>
</feature>
<reference evidence="2 3" key="1">
    <citation type="submission" date="2020-02" db="EMBL/GenBank/DDBJ databases">
        <title>Newly sequenced genome of strain CSTR1 showed variability in Candidatus Kuenenia stuttgartiensis genomes.</title>
        <authorList>
            <person name="Ding C."/>
            <person name="Adrian L."/>
        </authorList>
    </citation>
    <scope>NUCLEOTIDE SEQUENCE [LARGE SCALE GENOMIC DNA]</scope>
    <source>
        <strain evidence="2 3">CSTR1</strain>
    </source>
</reference>
<evidence type="ECO:0000313" key="2">
    <source>
        <dbReference type="EMBL" id="QII11957.1"/>
    </source>
</evidence>
<protein>
    <submittedName>
        <fullName evidence="2">Uncharacterized protein</fullName>
    </submittedName>
</protein>
<dbReference type="Proteomes" id="UP000501926">
    <property type="component" value="Chromosome"/>
</dbReference>
<evidence type="ECO:0000256" key="1">
    <source>
        <dbReference type="SAM" id="MobiDB-lite"/>
    </source>
</evidence>
<dbReference type="EMBL" id="CP049055">
    <property type="protein sequence ID" value="QII11957.1"/>
    <property type="molecule type" value="Genomic_DNA"/>
</dbReference>
<proteinExistence type="predicted"/>
<gene>
    <name evidence="2" type="ORF">KsCSTR_25790</name>
</gene>
<name>A0A6G7GRY1_KUEST</name>
<organism evidence="2 3">
    <name type="scientific">Kuenenia stuttgartiensis</name>
    <dbReference type="NCBI Taxonomy" id="174633"/>
    <lineage>
        <taxon>Bacteria</taxon>
        <taxon>Pseudomonadati</taxon>
        <taxon>Planctomycetota</taxon>
        <taxon>Candidatus Brocadiia</taxon>
        <taxon>Candidatus Brocadiales</taxon>
        <taxon>Candidatus Brocadiaceae</taxon>
        <taxon>Candidatus Kuenenia</taxon>
    </lineage>
</organism>